<feature type="non-terminal residue" evidence="2">
    <location>
        <position position="149"/>
    </location>
</feature>
<dbReference type="OrthoDB" id="2129288at2759"/>
<name>A0A318ZSZ0_9EURO</name>
<dbReference type="Gene3D" id="3.30.429.10">
    <property type="entry name" value="Macrophage Migration Inhibitory Factor"/>
    <property type="match status" value="1"/>
</dbReference>
<dbReference type="GeneID" id="37072555"/>
<accession>A0A318ZSZ0</accession>
<dbReference type="InterPro" id="IPR028116">
    <property type="entry name" value="Cis-CaaD-like"/>
</dbReference>
<dbReference type="AlphaFoldDB" id="A0A318ZSZ0"/>
<evidence type="ECO:0000313" key="2">
    <source>
        <dbReference type="EMBL" id="PYH47080.1"/>
    </source>
</evidence>
<feature type="domain" description="Tautomerase cis-CaaD-like" evidence="1">
    <location>
        <begin position="1"/>
        <end position="141"/>
    </location>
</feature>
<protein>
    <recommendedName>
        <fullName evidence="1">Tautomerase cis-CaaD-like domain-containing protein</fullName>
    </recommendedName>
</protein>
<reference evidence="2 3" key="1">
    <citation type="submission" date="2016-12" db="EMBL/GenBank/DDBJ databases">
        <title>The genomes of Aspergillus section Nigri reveals drivers in fungal speciation.</title>
        <authorList>
            <consortium name="DOE Joint Genome Institute"/>
            <person name="Vesth T.C."/>
            <person name="Nybo J."/>
            <person name="Theobald S."/>
            <person name="Brandl J."/>
            <person name="Frisvad J.C."/>
            <person name="Nielsen K.F."/>
            <person name="Lyhne E.K."/>
            <person name="Kogle M.E."/>
            <person name="Kuo A."/>
            <person name="Riley R."/>
            <person name="Clum A."/>
            <person name="Nolan M."/>
            <person name="Lipzen A."/>
            <person name="Salamov A."/>
            <person name="Henrissat B."/>
            <person name="Wiebenga A."/>
            <person name="De Vries R.P."/>
            <person name="Grigoriev I.V."/>
            <person name="Mortensen U.H."/>
            <person name="Andersen M.R."/>
            <person name="Baker S.E."/>
        </authorList>
    </citation>
    <scope>NUCLEOTIDE SEQUENCE [LARGE SCALE GENOMIC DNA]</scope>
    <source>
        <strain evidence="2 3">JOP 1030-1</strain>
    </source>
</reference>
<organism evidence="2 3">
    <name type="scientific">Aspergillus saccharolyticus JOP 1030-1</name>
    <dbReference type="NCBI Taxonomy" id="1450539"/>
    <lineage>
        <taxon>Eukaryota</taxon>
        <taxon>Fungi</taxon>
        <taxon>Dikarya</taxon>
        <taxon>Ascomycota</taxon>
        <taxon>Pezizomycotina</taxon>
        <taxon>Eurotiomycetes</taxon>
        <taxon>Eurotiomycetidae</taxon>
        <taxon>Eurotiales</taxon>
        <taxon>Aspergillaceae</taxon>
        <taxon>Aspergillus</taxon>
        <taxon>Aspergillus subgen. Circumdati</taxon>
    </lineage>
</organism>
<dbReference type="Pfam" id="PF14832">
    <property type="entry name" value="Tautomerase_3"/>
    <property type="match status" value="1"/>
</dbReference>
<dbReference type="InterPro" id="IPR014347">
    <property type="entry name" value="Tautomerase/MIF_sf"/>
</dbReference>
<dbReference type="Proteomes" id="UP000248349">
    <property type="component" value="Unassembled WGS sequence"/>
</dbReference>
<dbReference type="EMBL" id="KZ821225">
    <property type="protein sequence ID" value="PYH47080.1"/>
    <property type="molecule type" value="Genomic_DNA"/>
</dbReference>
<evidence type="ECO:0000259" key="1">
    <source>
        <dbReference type="Pfam" id="PF14832"/>
    </source>
</evidence>
<proteinExistence type="predicted"/>
<keyword evidence="3" id="KW-1185">Reference proteome</keyword>
<dbReference type="RefSeq" id="XP_025433062.1">
    <property type="nucleotide sequence ID" value="XM_025571327.1"/>
</dbReference>
<sequence length="149" mass="17251">MPLWQIYSPPGTFTSTTKSTFVTDITKFYTSIGLPAFYVVVQFHELSPEDVFVGGQATTTSTKPFVRVVITHIAIHSPDNDDAYRRTTARLDQVLNKHVLERGFGLEYHVEETERRLWKIDGMIPPPWRSEEEKLWVRENRAVEYEGAY</sequence>
<gene>
    <name evidence="2" type="ORF">BP01DRAFT_263199</name>
</gene>
<evidence type="ECO:0000313" key="3">
    <source>
        <dbReference type="Proteomes" id="UP000248349"/>
    </source>
</evidence>